<accession>A0A1I1XLJ1</accession>
<dbReference type="NCBIfam" id="TIGR00654">
    <property type="entry name" value="PhzF_family"/>
    <property type="match status" value="1"/>
</dbReference>
<dbReference type="EMBL" id="FOMX01000008">
    <property type="protein sequence ID" value="SFE06260.1"/>
    <property type="molecule type" value="Genomic_DNA"/>
</dbReference>
<feature type="active site" evidence="2">
    <location>
        <position position="45"/>
    </location>
</feature>
<evidence type="ECO:0000256" key="1">
    <source>
        <dbReference type="ARBA" id="ARBA00008270"/>
    </source>
</evidence>
<dbReference type="PIRSF" id="PIRSF016184">
    <property type="entry name" value="PhzC_PhzF"/>
    <property type="match status" value="1"/>
</dbReference>
<evidence type="ECO:0000313" key="3">
    <source>
        <dbReference type="EMBL" id="SFE06260.1"/>
    </source>
</evidence>
<dbReference type="PANTHER" id="PTHR13774:SF32">
    <property type="entry name" value="ANTISENSE-ENHANCING SEQUENCE 1"/>
    <property type="match status" value="1"/>
</dbReference>
<dbReference type="PANTHER" id="PTHR13774">
    <property type="entry name" value="PHENAZINE BIOSYNTHESIS PROTEIN"/>
    <property type="match status" value="1"/>
</dbReference>
<dbReference type="RefSeq" id="WP_096331308.1">
    <property type="nucleotide sequence ID" value="NZ_FOMX01000008.1"/>
</dbReference>
<protein>
    <submittedName>
        <fullName evidence="3">Trans-2,3-dihydro-3-hydroxyanthranilate isomerase</fullName>
    </submittedName>
</protein>
<dbReference type="OrthoDB" id="9788221at2"/>
<organism evidence="3 4">
    <name type="scientific">Nannocystis exedens</name>
    <dbReference type="NCBI Taxonomy" id="54"/>
    <lineage>
        <taxon>Bacteria</taxon>
        <taxon>Pseudomonadati</taxon>
        <taxon>Myxococcota</taxon>
        <taxon>Polyangia</taxon>
        <taxon>Nannocystales</taxon>
        <taxon>Nannocystaceae</taxon>
        <taxon>Nannocystis</taxon>
    </lineage>
</organism>
<dbReference type="SUPFAM" id="SSF54506">
    <property type="entry name" value="Diaminopimelate epimerase-like"/>
    <property type="match status" value="1"/>
</dbReference>
<dbReference type="AlphaFoldDB" id="A0A1I1XLJ1"/>
<dbReference type="GO" id="GO:0016853">
    <property type="term" value="F:isomerase activity"/>
    <property type="evidence" value="ECO:0007669"/>
    <property type="project" value="UniProtKB-KW"/>
</dbReference>
<evidence type="ECO:0000256" key="2">
    <source>
        <dbReference type="PIRSR" id="PIRSR016184-1"/>
    </source>
</evidence>
<dbReference type="Pfam" id="PF02567">
    <property type="entry name" value="PhzC-PhzF"/>
    <property type="match status" value="1"/>
</dbReference>
<proteinExistence type="inferred from homology"/>
<dbReference type="GO" id="GO:0005737">
    <property type="term" value="C:cytoplasm"/>
    <property type="evidence" value="ECO:0007669"/>
    <property type="project" value="TreeGrafter"/>
</dbReference>
<reference evidence="4" key="1">
    <citation type="submission" date="2016-10" db="EMBL/GenBank/DDBJ databases">
        <authorList>
            <person name="Varghese N."/>
            <person name="Submissions S."/>
        </authorList>
    </citation>
    <scope>NUCLEOTIDE SEQUENCE [LARGE SCALE GENOMIC DNA]</scope>
    <source>
        <strain evidence="4">ATCC 25963</strain>
    </source>
</reference>
<dbReference type="Gene3D" id="3.10.310.10">
    <property type="entry name" value="Diaminopimelate Epimerase, Chain A, domain 1"/>
    <property type="match status" value="2"/>
</dbReference>
<evidence type="ECO:0000313" key="4">
    <source>
        <dbReference type="Proteomes" id="UP000199400"/>
    </source>
</evidence>
<keyword evidence="3" id="KW-0413">Isomerase</keyword>
<comment type="similarity">
    <text evidence="1">Belongs to the PhzF family.</text>
</comment>
<dbReference type="Proteomes" id="UP000199400">
    <property type="component" value="Unassembled WGS sequence"/>
</dbReference>
<name>A0A1I1XLJ1_9BACT</name>
<dbReference type="STRING" id="54.SAMN02745121_02833"/>
<dbReference type="PROSITE" id="PS51257">
    <property type="entry name" value="PROKAR_LIPOPROTEIN"/>
    <property type="match status" value="1"/>
</dbReference>
<sequence>MHRYTVVNAFGQERFTGNPVAVFFACDDLDDGDMQSLAAELNLSETTFIRAPRKGGTVEVRVFTPVNELGFAGHPLLGTAVALAEARGLTEMQFETRKGTFRFAVERVKEQPFTAYVQMEQPSPIVSRYERELELLEALGLDESTLPVEMYDVGPRHVFVGVKDVAALADVRPDLKRLASHPDMAALCFCPDGAGGWRMRMFSPAYGVNEDAATGSAAGPLALHLVRHGRAAFGDKIRITQGVEMGRASRMDATARMERDGPRLEAGGYGYRIAVGSYFI</sequence>
<dbReference type="InterPro" id="IPR003719">
    <property type="entry name" value="Phenazine_PhzF-like"/>
</dbReference>
<keyword evidence="4" id="KW-1185">Reference proteome</keyword>
<gene>
    <name evidence="3" type="ORF">SAMN02745121_02833</name>
</gene>